<dbReference type="InterPro" id="IPR004879">
    <property type="entry name" value="Ssp411-like_TRX"/>
</dbReference>
<dbReference type="RefSeq" id="WP_283202831.1">
    <property type="nucleotide sequence ID" value="NZ_JASGCB010000004.1"/>
</dbReference>
<dbReference type="EMBL" id="JASGCB010000004">
    <property type="protein sequence ID" value="MDI9259261.1"/>
    <property type="molecule type" value="Genomic_DNA"/>
</dbReference>
<dbReference type="PIRSF" id="PIRSF006402">
    <property type="entry name" value="UCP006402_thioredoxin"/>
    <property type="match status" value="1"/>
</dbReference>
<dbReference type="PANTHER" id="PTHR42899:SF1">
    <property type="entry name" value="SPERMATOGENESIS-ASSOCIATED PROTEIN 20"/>
    <property type="match status" value="1"/>
</dbReference>
<dbReference type="InterPro" id="IPR012341">
    <property type="entry name" value="6hp_glycosidase-like_sf"/>
</dbReference>
<dbReference type="Proteomes" id="UP001529245">
    <property type="component" value="Unassembled WGS sequence"/>
</dbReference>
<dbReference type="CDD" id="cd02955">
    <property type="entry name" value="SSP411"/>
    <property type="match status" value="1"/>
</dbReference>
<dbReference type="PANTHER" id="PTHR42899">
    <property type="entry name" value="SPERMATOGENESIS-ASSOCIATED PROTEIN 20"/>
    <property type="match status" value="1"/>
</dbReference>
<dbReference type="Gene3D" id="1.50.10.10">
    <property type="match status" value="2"/>
</dbReference>
<evidence type="ECO:0000259" key="1">
    <source>
        <dbReference type="Pfam" id="PF03190"/>
    </source>
</evidence>
<sequence>MSRSFSASKTRIEARLFVHRLFVAPVGGPKDIPSTCHWCHVMAHESFEDETVAAILNEHYVAIKVDREERPDVDHIYMTYCQALQGEGGWPLTVIMTPDGHPFFAGTYFPKAPRYGRPGLIQILQEIARLWRTDRARLERASRQVAERMQPLFEGQAGEARGREAADRAYQALEAAFDPEYGGFGPAPKFPTFHRVQFLLRYARLRPNGRAAEMALRTLRCIQQGGIVDHVGGGMARYSTDPFWRVPHFEKMLYDNALALAAYAEAFTRAKDPTFLRFMRRTVDFFEREMRSPEGLYYSAVDADSSGGEGRFYLWRPEDVIAALGPEDGELYNAFYDITEAGNFEGANVPNCIGQDPAAFAASRGMTEEALWEKLDALNDTLRAVRDARERPAIDDKCLTAWNALMALGLAGAGLSCGEAAWVERAKEVVTAIERMLVRPDDGRLLARYREGEAGIFAYADDHAYLVAAYLELYRATLDRAYLDRAKHWQAVQDALFWDKAKGGYTFYGRDAESLIAVPKPVYDGAMPSANSQSAHNLWALHALTGDAEYADRLDGLLRAFGGDLASSPTDCLWLVAAAMLSEVGSTEVVIAARPEEAVQKARELGSMELPEAVWLTPDARGDAAMYPMGEQGAPQYFVCRGFRCDRPETNWEVVVNGLRQPPAWK</sequence>
<organism evidence="2 3">
    <name type="scientific">Alicyclobacillus sendaiensis PA2</name>
    <dbReference type="NCBI Taxonomy" id="3029425"/>
    <lineage>
        <taxon>Bacteria</taxon>
        <taxon>Bacillati</taxon>
        <taxon>Bacillota</taxon>
        <taxon>Bacilli</taxon>
        <taxon>Bacillales</taxon>
        <taxon>Alicyclobacillaceae</taxon>
        <taxon>Alicyclobacillus</taxon>
    </lineage>
</organism>
<reference evidence="2 3" key="1">
    <citation type="submission" date="2023-04" db="EMBL/GenBank/DDBJ databases">
        <title>A. sendaiensis sub sp. chiapanensis a novel subspecie with specific adaptation in bacterial cell wall isolated from an active volcano.</title>
        <authorList>
            <person name="Alvarez Gutierrez P.E."/>
            <person name="Ortiz Cortes L.Y."/>
        </authorList>
    </citation>
    <scope>NUCLEOTIDE SEQUENCE [LARGE SCALE GENOMIC DNA]</scope>
    <source>
        <strain evidence="2 3">PA2</strain>
    </source>
</reference>
<comment type="caution">
    <text evidence="2">The sequence shown here is derived from an EMBL/GenBank/DDBJ whole genome shotgun (WGS) entry which is preliminary data.</text>
</comment>
<dbReference type="Pfam" id="PF03190">
    <property type="entry name" value="Thioredox_DsbH"/>
    <property type="match status" value="1"/>
</dbReference>
<dbReference type="SUPFAM" id="SSF52833">
    <property type="entry name" value="Thioredoxin-like"/>
    <property type="match status" value="1"/>
</dbReference>
<protein>
    <submittedName>
        <fullName evidence="2">Thioredoxin domain-containing protein</fullName>
    </submittedName>
</protein>
<dbReference type="SUPFAM" id="SSF48208">
    <property type="entry name" value="Six-hairpin glycosidases"/>
    <property type="match status" value="1"/>
</dbReference>
<keyword evidence="3" id="KW-1185">Reference proteome</keyword>
<proteinExistence type="predicted"/>
<name>A0ABT6XW15_ALISE</name>
<evidence type="ECO:0000313" key="3">
    <source>
        <dbReference type="Proteomes" id="UP001529245"/>
    </source>
</evidence>
<dbReference type="Gene3D" id="3.40.30.10">
    <property type="entry name" value="Glutaredoxin"/>
    <property type="match status" value="1"/>
</dbReference>
<accession>A0ABT6XW15</accession>
<evidence type="ECO:0000313" key="2">
    <source>
        <dbReference type="EMBL" id="MDI9259261.1"/>
    </source>
</evidence>
<dbReference type="InterPro" id="IPR008928">
    <property type="entry name" value="6-hairpin_glycosidase_sf"/>
</dbReference>
<dbReference type="InterPro" id="IPR024705">
    <property type="entry name" value="Ssp411"/>
</dbReference>
<gene>
    <name evidence="2" type="ORF">QID03_03600</name>
</gene>
<feature type="domain" description="Spermatogenesis-associated protein 20-like TRX" evidence="1">
    <location>
        <begin position="34"/>
        <end position="149"/>
    </location>
</feature>
<dbReference type="InterPro" id="IPR036249">
    <property type="entry name" value="Thioredoxin-like_sf"/>
</dbReference>